<sequence length="156" mass="17044">MNTLTRYVLAQCLLLSAALAHAAADPGAAIADCRAKFADHPPEHIACLERALNASGGTREETAPPSIGDEQLKSKRPQETVDEATVEIANVTYGYDGMGLFRMSDGQVWKATESTPREQRLESGRTYSARIARGKMGGYRMYVEGASRMIRVTRTH</sequence>
<gene>
    <name evidence="3" type="ORF">ACFPN2_22475</name>
</gene>
<accession>A0ABV8SZG0</accession>
<evidence type="ECO:0000313" key="3">
    <source>
        <dbReference type="EMBL" id="MFC4311864.1"/>
    </source>
</evidence>
<feature type="chain" id="PRO_5047106742" evidence="2">
    <location>
        <begin position="23"/>
        <end position="156"/>
    </location>
</feature>
<keyword evidence="4" id="KW-1185">Reference proteome</keyword>
<proteinExistence type="predicted"/>
<feature type="region of interest" description="Disordered" evidence="1">
    <location>
        <begin position="56"/>
        <end position="79"/>
    </location>
</feature>
<organism evidence="3 4">
    <name type="scientific">Steroidobacter flavus</name>
    <dbReference type="NCBI Taxonomy" id="1842136"/>
    <lineage>
        <taxon>Bacteria</taxon>
        <taxon>Pseudomonadati</taxon>
        <taxon>Pseudomonadota</taxon>
        <taxon>Gammaproteobacteria</taxon>
        <taxon>Steroidobacterales</taxon>
        <taxon>Steroidobacteraceae</taxon>
        <taxon>Steroidobacter</taxon>
    </lineage>
</organism>
<dbReference type="EMBL" id="JBHSDU010000010">
    <property type="protein sequence ID" value="MFC4311864.1"/>
    <property type="molecule type" value="Genomic_DNA"/>
</dbReference>
<evidence type="ECO:0000256" key="1">
    <source>
        <dbReference type="SAM" id="MobiDB-lite"/>
    </source>
</evidence>
<evidence type="ECO:0000313" key="4">
    <source>
        <dbReference type="Proteomes" id="UP001595904"/>
    </source>
</evidence>
<reference evidence="4" key="1">
    <citation type="journal article" date="2019" name="Int. J. Syst. Evol. Microbiol.">
        <title>The Global Catalogue of Microorganisms (GCM) 10K type strain sequencing project: providing services to taxonomists for standard genome sequencing and annotation.</title>
        <authorList>
            <consortium name="The Broad Institute Genomics Platform"/>
            <consortium name="The Broad Institute Genome Sequencing Center for Infectious Disease"/>
            <person name="Wu L."/>
            <person name="Ma J."/>
        </authorList>
    </citation>
    <scope>NUCLEOTIDE SEQUENCE [LARGE SCALE GENOMIC DNA]</scope>
    <source>
        <strain evidence="4">CGMCC 1.10759</strain>
    </source>
</reference>
<comment type="caution">
    <text evidence="3">The sequence shown here is derived from an EMBL/GenBank/DDBJ whole genome shotgun (WGS) entry which is preliminary data.</text>
</comment>
<protein>
    <submittedName>
        <fullName evidence="3">Uncharacterized protein</fullName>
    </submittedName>
</protein>
<dbReference type="Proteomes" id="UP001595904">
    <property type="component" value="Unassembled WGS sequence"/>
</dbReference>
<feature type="compositionally biased region" description="Basic and acidic residues" evidence="1">
    <location>
        <begin position="70"/>
        <end position="79"/>
    </location>
</feature>
<name>A0ABV8SZG0_9GAMM</name>
<evidence type="ECO:0000256" key="2">
    <source>
        <dbReference type="SAM" id="SignalP"/>
    </source>
</evidence>
<dbReference type="RefSeq" id="WP_380600771.1">
    <property type="nucleotide sequence ID" value="NZ_JBHSDU010000010.1"/>
</dbReference>
<feature type="signal peptide" evidence="2">
    <location>
        <begin position="1"/>
        <end position="22"/>
    </location>
</feature>
<keyword evidence="2" id="KW-0732">Signal</keyword>